<dbReference type="Proteomes" id="UP000282613">
    <property type="component" value="Unassembled WGS sequence"/>
</dbReference>
<sequence length="201" mass="21910">MAADSSKVIVELMKMKKYKKETGYEPTMKKLYESVRKGKAKTVTANIQTAKTSFTPGKGKPPIPVLVNSKVKQVKKGPAKDKVIVVAMDGDAKKKIYILALRFATEENAKLFYDTTKAKGVKPSEAKGVKPSETPAATEAQSAPPPPQKSQTGERSRTTERTCTVINDSKSPKVLRITGSNTNAKPEKKLESLVSIIQLVF</sequence>
<evidence type="ECO:0000256" key="1">
    <source>
        <dbReference type="SAM" id="MobiDB-lite"/>
    </source>
</evidence>
<evidence type="ECO:0000313" key="4">
    <source>
        <dbReference type="Proteomes" id="UP000282613"/>
    </source>
</evidence>
<dbReference type="AlphaFoldDB" id="A0A0R3W7H3"/>
<dbReference type="OrthoDB" id="6283046at2759"/>
<dbReference type="WBParaSite" id="TASK_0000622801-mRNA-1">
    <property type="protein sequence ID" value="TASK_0000622801-mRNA-1"/>
    <property type="gene ID" value="TASK_0000622801"/>
</dbReference>
<reference evidence="5" key="1">
    <citation type="submission" date="2017-02" db="UniProtKB">
        <authorList>
            <consortium name="WormBaseParasite"/>
        </authorList>
    </citation>
    <scope>IDENTIFICATION</scope>
</reference>
<accession>A0A0R3W7H3</accession>
<evidence type="ECO:0000313" key="3">
    <source>
        <dbReference type="EMBL" id="VDK36329.1"/>
    </source>
</evidence>
<feature type="domain" description="DUF5734" evidence="2">
    <location>
        <begin position="29"/>
        <end position="115"/>
    </location>
</feature>
<feature type="region of interest" description="Disordered" evidence="1">
    <location>
        <begin position="122"/>
        <end position="184"/>
    </location>
</feature>
<evidence type="ECO:0000259" key="2">
    <source>
        <dbReference type="Pfam" id="PF19005"/>
    </source>
</evidence>
<dbReference type="Pfam" id="PF19005">
    <property type="entry name" value="DUF5734"/>
    <property type="match status" value="1"/>
</dbReference>
<gene>
    <name evidence="3" type="ORF">TASK_LOCUS6229</name>
</gene>
<name>A0A0R3W7H3_TAEAS</name>
<keyword evidence="4" id="KW-1185">Reference proteome</keyword>
<proteinExistence type="predicted"/>
<reference evidence="3 4" key="2">
    <citation type="submission" date="2018-11" db="EMBL/GenBank/DDBJ databases">
        <authorList>
            <consortium name="Pathogen Informatics"/>
        </authorList>
    </citation>
    <scope>NUCLEOTIDE SEQUENCE [LARGE SCALE GENOMIC DNA]</scope>
</reference>
<organism evidence="5">
    <name type="scientific">Taenia asiatica</name>
    <name type="common">Asian tapeworm</name>
    <dbReference type="NCBI Taxonomy" id="60517"/>
    <lineage>
        <taxon>Eukaryota</taxon>
        <taxon>Metazoa</taxon>
        <taxon>Spiralia</taxon>
        <taxon>Lophotrochozoa</taxon>
        <taxon>Platyhelminthes</taxon>
        <taxon>Cestoda</taxon>
        <taxon>Eucestoda</taxon>
        <taxon>Cyclophyllidea</taxon>
        <taxon>Taeniidae</taxon>
        <taxon>Taenia</taxon>
    </lineage>
</organism>
<evidence type="ECO:0000313" key="5">
    <source>
        <dbReference type="WBParaSite" id="TASK_0000622801-mRNA-1"/>
    </source>
</evidence>
<dbReference type="EMBL" id="UYRS01018481">
    <property type="protein sequence ID" value="VDK36329.1"/>
    <property type="molecule type" value="Genomic_DNA"/>
</dbReference>
<protein>
    <submittedName>
        <fullName evidence="5">DUF5734 domain-containing protein</fullName>
    </submittedName>
</protein>
<dbReference type="InterPro" id="IPR043792">
    <property type="entry name" value="DUF5734"/>
</dbReference>